<feature type="region of interest" description="Disordered" evidence="1">
    <location>
        <begin position="24"/>
        <end position="49"/>
    </location>
</feature>
<dbReference type="KEGG" id="dpx:DAPPUDRAFT_238245"/>
<name>E9G5W6_DAPPU</name>
<organism evidence="2 3">
    <name type="scientific">Daphnia pulex</name>
    <name type="common">Water flea</name>
    <dbReference type="NCBI Taxonomy" id="6669"/>
    <lineage>
        <taxon>Eukaryota</taxon>
        <taxon>Metazoa</taxon>
        <taxon>Ecdysozoa</taxon>
        <taxon>Arthropoda</taxon>
        <taxon>Crustacea</taxon>
        <taxon>Branchiopoda</taxon>
        <taxon>Diplostraca</taxon>
        <taxon>Cladocera</taxon>
        <taxon>Anomopoda</taxon>
        <taxon>Daphniidae</taxon>
        <taxon>Daphnia</taxon>
    </lineage>
</organism>
<accession>E9G5W6</accession>
<evidence type="ECO:0000313" key="2">
    <source>
        <dbReference type="EMBL" id="EFX85101.1"/>
    </source>
</evidence>
<dbReference type="InParanoid" id="E9G5W6"/>
<reference evidence="2 3" key="1">
    <citation type="journal article" date="2011" name="Science">
        <title>The ecoresponsive genome of Daphnia pulex.</title>
        <authorList>
            <person name="Colbourne J.K."/>
            <person name="Pfrender M.E."/>
            <person name="Gilbert D."/>
            <person name="Thomas W.K."/>
            <person name="Tucker A."/>
            <person name="Oakley T.H."/>
            <person name="Tokishita S."/>
            <person name="Aerts A."/>
            <person name="Arnold G.J."/>
            <person name="Basu M.K."/>
            <person name="Bauer D.J."/>
            <person name="Caceres C.E."/>
            <person name="Carmel L."/>
            <person name="Casola C."/>
            <person name="Choi J.H."/>
            <person name="Detter J.C."/>
            <person name="Dong Q."/>
            <person name="Dusheyko S."/>
            <person name="Eads B.D."/>
            <person name="Frohlich T."/>
            <person name="Geiler-Samerotte K.A."/>
            <person name="Gerlach D."/>
            <person name="Hatcher P."/>
            <person name="Jogdeo S."/>
            <person name="Krijgsveld J."/>
            <person name="Kriventseva E.V."/>
            <person name="Kultz D."/>
            <person name="Laforsch C."/>
            <person name="Lindquist E."/>
            <person name="Lopez J."/>
            <person name="Manak J.R."/>
            <person name="Muller J."/>
            <person name="Pangilinan J."/>
            <person name="Patwardhan R.P."/>
            <person name="Pitluck S."/>
            <person name="Pritham E.J."/>
            <person name="Rechtsteiner A."/>
            <person name="Rho M."/>
            <person name="Rogozin I.B."/>
            <person name="Sakarya O."/>
            <person name="Salamov A."/>
            <person name="Schaack S."/>
            <person name="Shapiro H."/>
            <person name="Shiga Y."/>
            <person name="Skalitzky C."/>
            <person name="Smith Z."/>
            <person name="Souvorov A."/>
            <person name="Sung W."/>
            <person name="Tang Z."/>
            <person name="Tsuchiya D."/>
            <person name="Tu H."/>
            <person name="Vos H."/>
            <person name="Wang M."/>
            <person name="Wolf Y.I."/>
            <person name="Yamagata H."/>
            <person name="Yamada T."/>
            <person name="Ye Y."/>
            <person name="Shaw J.R."/>
            <person name="Andrews J."/>
            <person name="Crease T.J."/>
            <person name="Tang H."/>
            <person name="Lucas S.M."/>
            <person name="Robertson H.M."/>
            <person name="Bork P."/>
            <person name="Koonin E.V."/>
            <person name="Zdobnov E.M."/>
            <person name="Grigoriev I.V."/>
            <person name="Lynch M."/>
            <person name="Boore J.L."/>
        </authorList>
    </citation>
    <scope>NUCLEOTIDE SEQUENCE [LARGE SCALE GENOMIC DNA]</scope>
</reference>
<dbReference type="HOGENOM" id="CLU_3144310_0_0_1"/>
<evidence type="ECO:0000313" key="3">
    <source>
        <dbReference type="Proteomes" id="UP000000305"/>
    </source>
</evidence>
<dbReference type="EMBL" id="GL732533">
    <property type="protein sequence ID" value="EFX85101.1"/>
    <property type="molecule type" value="Genomic_DNA"/>
</dbReference>
<evidence type="ECO:0000256" key="1">
    <source>
        <dbReference type="SAM" id="MobiDB-lite"/>
    </source>
</evidence>
<protein>
    <submittedName>
        <fullName evidence="2">Uncharacterized protein</fullName>
    </submittedName>
</protein>
<dbReference type="Proteomes" id="UP000000305">
    <property type="component" value="Unassembled WGS sequence"/>
</dbReference>
<gene>
    <name evidence="2" type="ORF">DAPPUDRAFT_238245</name>
</gene>
<dbReference type="AlphaFoldDB" id="E9G5W6"/>
<proteinExistence type="predicted"/>
<keyword evidence="3" id="KW-1185">Reference proteome</keyword>
<sequence>MYTLAVDVGFQPLELGGEMTASSETLDFESSLSSGGRSHSRFIPTKPFE</sequence>